<comment type="caution">
    <text evidence="1">The sequence shown here is derived from an EMBL/GenBank/DDBJ whole genome shotgun (WGS) entry which is preliminary data.</text>
</comment>
<gene>
    <name evidence="1" type="ORF">GCM10011579_088010</name>
</gene>
<reference evidence="1 2" key="1">
    <citation type="journal article" date="2014" name="Int. J. Syst. Evol. Microbiol.">
        <title>Complete genome sequence of Corynebacterium casei LMG S-19264T (=DSM 44701T), isolated from a smear-ripened cheese.</title>
        <authorList>
            <consortium name="US DOE Joint Genome Institute (JGI-PGF)"/>
            <person name="Walter F."/>
            <person name="Albersmeier A."/>
            <person name="Kalinowski J."/>
            <person name="Ruckert C."/>
        </authorList>
    </citation>
    <scope>NUCLEOTIDE SEQUENCE [LARGE SCALE GENOMIC DNA]</scope>
    <source>
        <strain evidence="1 2">CGMCC 4.7111</strain>
    </source>
</reference>
<dbReference type="RefSeq" id="WP_229703758.1">
    <property type="nucleotide sequence ID" value="NZ_BMMM01000025.1"/>
</dbReference>
<organism evidence="1 2">
    <name type="scientific">Streptomyces albiflavescens</name>
    <dbReference type="NCBI Taxonomy" id="1623582"/>
    <lineage>
        <taxon>Bacteria</taxon>
        <taxon>Bacillati</taxon>
        <taxon>Actinomycetota</taxon>
        <taxon>Actinomycetes</taxon>
        <taxon>Kitasatosporales</taxon>
        <taxon>Streptomycetaceae</taxon>
        <taxon>Streptomyces</taxon>
    </lineage>
</organism>
<keyword evidence="2" id="KW-1185">Reference proteome</keyword>
<accession>A0A918D9T7</accession>
<evidence type="ECO:0000313" key="2">
    <source>
        <dbReference type="Proteomes" id="UP000600365"/>
    </source>
</evidence>
<dbReference type="EMBL" id="BMMM01000025">
    <property type="protein sequence ID" value="GGN91290.1"/>
    <property type="molecule type" value="Genomic_DNA"/>
</dbReference>
<name>A0A918D9T7_9ACTN</name>
<evidence type="ECO:0000313" key="1">
    <source>
        <dbReference type="EMBL" id="GGN91290.1"/>
    </source>
</evidence>
<dbReference type="Proteomes" id="UP000600365">
    <property type="component" value="Unassembled WGS sequence"/>
</dbReference>
<sequence>MTALDALTTELTAALSTSIPSAGYFGTGRQVVRDTWRPRTAVPFNRITESGVAGDVRPASSEKGERMLSGCASAPADIFPRDPWAKSCRDPWAK</sequence>
<protein>
    <submittedName>
        <fullName evidence="1">Uncharacterized protein</fullName>
    </submittedName>
</protein>
<proteinExistence type="predicted"/>
<dbReference type="AlphaFoldDB" id="A0A918D9T7"/>